<name>A0ABN3NF68_STRLO</name>
<proteinExistence type="predicted"/>
<feature type="region of interest" description="Disordered" evidence="1">
    <location>
        <begin position="160"/>
        <end position="188"/>
    </location>
</feature>
<feature type="compositionally biased region" description="Basic residues" evidence="1">
    <location>
        <begin position="165"/>
        <end position="188"/>
    </location>
</feature>
<organism evidence="2 3">
    <name type="scientific">Streptomyces longisporus</name>
    <dbReference type="NCBI Taxonomy" id="1948"/>
    <lineage>
        <taxon>Bacteria</taxon>
        <taxon>Bacillati</taxon>
        <taxon>Actinomycetota</taxon>
        <taxon>Actinomycetes</taxon>
        <taxon>Kitasatosporales</taxon>
        <taxon>Streptomycetaceae</taxon>
        <taxon>Streptomyces</taxon>
    </lineage>
</organism>
<dbReference type="Proteomes" id="UP001501777">
    <property type="component" value="Unassembled WGS sequence"/>
</dbReference>
<keyword evidence="3" id="KW-1185">Reference proteome</keyword>
<evidence type="ECO:0000256" key="1">
    <source>
        <dbReference type="SAM" id="MobiDB-lite"/>
    </source>
</evidence>
<gene>
    <name evidence="2" type="ORF">GCM10010276_82570</name>
</gene>
<sequence length="188" mass="20482">MPTGRALDADRSSVHGEQLAEDGLGAELAQAEAGAQVAVGIGELAAGARASIRHTGKNGTAVSLDPVTFTYQMRPDRVDSSTDNVLPLNRPRIQTITFETGAVTTVTLPNPECVRGSSMPSSEDNDTMSCYPVYWHVNGATEASLDWFNKYQVTDVITSDLTGRPGHRLHRSERGRSVRQRPFRRFQP</sequence>
<protein>
    <submittedName>
        <fullName evidence="2">Uncharacterized protein</fullName>
    </submittedName>
</protein>
<dbReference type="RefSeq" id="WP_344406294.1">
    <property type="nucleotide sequence ID" value="NZ_BAAASG010000027.1"/>
</dbReference>
<evidence type="ECO:0000313" key="3">
    <source>
        <dbReference type="Proteomes" id="UP001501777"/>
    </source>
</evidence>
<comment type="caution">
    <text evidence="2">The sequence shown here is derived from an EMBL/GenBank/DDBJ whole genome shotgun (WGS) entry which is preliminary data.</text>
</comment>
<evidence type="ECO:0000313" key="2">
    <source>
        <dbReference type="EMBL" id="GAA2519912.1"/>
    </source>
</evidence>
<reference evidence="2 3" key="1">
    <citation type="journal article" date="2019" name="Int. J. Syst. Evol. Microbiol.">
        <title>The Global Catalogue of Microorganisms (GCM) 10K type strain sequencing project: providing services to taxonomists for standard genome sequencing and annotation.</title>
        <authorList>
            <consortium name="The Broad Institute Genomics Platform"/>
            <consortium name="The Broad Institute Genome Sequencing Center for Infectious Disease"/>
            <person name="Wu L."/>
            <person name="Ma J."/>
        </authorList>
    </citation>
    <scope>NUCLEOTIDE SEQUENCE [LARGE SCALE GENOMIC DNA]</scope>
    <source>
        <strain evidence="2 3">JCM 4395</strain>
    </source>
</reference>
<dbReference type="EMBL" id="BAAASG010000027">
    <property type="protein sequence ID" value="GAA2519912.1"/>
    <property type="molecule type" value="Genomic_DNA"/>
</dbReference>
<accession>A0ABN3NF68</accession>